<dbReference type="PANTHER" id="PTHR24045:SF0">
    <property type="entry name" value="N-ACETYLGLUCOSAMINE-1-PHOSPHOTRANSFERASE SUBUNITS ALPHA_BETA"/>
    <property type="match status" value="1"/>
</dbReference>
<gene>
    <name evidence="8" type="primary">cpsY</name>
    <name evidence="8" type="ORF">SRB5_59260</name>
</gene>
<dbReference type="EMBL" id="WEGJ01000038">
    <property type="protein sequence ID" value="MQY15736.1"/>
    <property type="molecule type" value="Genomic_DNA"/>
</dbReference>
<evidence type="ECO:0000256" key="3">
    <source>
        <dbReference type="ARBA" id="ARBA00023169"/>
    </source>
</evidence>
<evidence type="ECO:0000259" key="5">
    <source>
        <dbReference type="Pfam" id="PF17101"/>
    </source>
</evidence>
<evidence type="ECO:0000313" key="8">
    <source>
        <dbReference type="EMBL" id="MQY15736.1"/>
    </source>
</evidence>
<dbReference type="GO" id="GO:0000271">
    <property type="term" value="P:polysaccharide biosynthetic process"/>
    <property type="evidence" value="ECO:0007669"/>
    <property type="project" value="UniProtKB-KW"/>
</dbReference>
<dbReference type="Pfam" id="PF17101">
    <property type="entry name" value="Stealth_CR1"/>
    <property type="match status" value="1"/>
</dbReference>
<organism evidence="8 9">
    <name type="scientific">Streptomyces smaragdinus</name>
    <dbReference type="NCBI Taxonomy" id="2585196"/>
    <lineage>
        <taxon>Bacteria</taxon>
        <taxon>Bacillati</taxon>
        <taxon>Actinomycetota</taxon>
        <taxon>Actinomycetes</taxon>
        <taxon>Kitasatosporales</taxon>
        <taxon>Streptomycetaceae</taxon>
        <taxon>Streptomyces</taxon>
    </lineage>
</organism>
<feature type="domain" description="Stealth protein CR4 conserved region 4" evidence="7">
    <location>
        <begin position="527"/>
        <end position="575"/>
    </location>
</feature>
<comment type="caution">
    <text evidence="8">The sequence shown here is derived from an EMBL/GenBank/DDBJ whole genome shotgun (WGS) entry which is preliminary data.</text>
</comment>
<dbReference type="Pfam" id="PF17102">
    <property type="entry name" value="Stealth_CR3"/>
    <property type="match status" value="1"/>
</dbReference>
<accession>A0A7K0CQH6</accession>
<dbReference type="InterPro" id="IPR031357">
    <property type="entry name" value="Stealth_CR3"/>
</dbReference>
<dbReference type="GO" id="GO:0016772">
    <property type="term" value="F:transferase activity, transferring phosphorus-containing groups"/>
    <property type="evidence" value="ECO:0007669"/>
    <property type="project" value="InterPro"/>
</dbReference>
<dbReference type="EC" id="2.7.-.-" evidence="8"/>
<proteinExistence type="inferred from homology"/>
<comment type="similarity">
    <text evidence="1">Belongs to the stealth family.</text>
</comment>
<feature type="domain" description="Stealth protein CR3 conserved region 3" evidence="6">
    <location>
        <begin position="452"/>
        <end position="499"/>
    </location>
</feature>
<protein>
    <submittedName>
        <fullName evidence="8">Exopolysaccharide phosphotransferase CpsY</fullName>
        <ecNumber evidence="8">2.7.-.-</ecNumber>
    </submittedName>
</protein>
<sequence>MVTVEPRVNPEKSAVVAAYRRALPLSVRRAIADRYSVQRRRDVKARIARAAPARHMVRLRAAALARRWRELAVAPGRVVVVDGGQPRIAHVQRDLSPVHARRAGLVAVTRVFRTAGIDYFVVRGKPRGPSVVAVTEGQRRKVIAVLTRLAKAQPAYVNRPGKPMAPGFEAATWRRLAGARVIRLTWFRTTDFGSPVLGERFGCDVEFWTEEDGRLYAPRPERVTEVVDADAEPVLLPDASGWGCGRLKVRTREEFTRPLPDDIRFPVDAVYTWVDGSDPAWLRRRARYAGTAYHAEAANAARYADHDELRYSLRSLATYAPWIRSVYLVTDDQVPGWLDTAHPRLRVVSHREIFRDPDMLPTFNSHAIESQLHHVEGLSEHFLYFNDDVFLGRETLPQDFFLANGIAKFFPSPALVPLGAPGDEDVPVSVAAKNNRALIERKFGATPVQKMKHTPHALRRSVLEEIEREFAAEHAATASHRFRSRDDLAIPSSLHHYYAFFTGRATSARVRYAYLDLSHPNAASRLDRLLAQRNRTVFCINDTLSQEEDTAGHTALLKPFLEAYFPVPSPYELGGDD</sequence>
<feature type="domain" description="Stealth protein CR1 conserved region 1" evidence="5">
    <location>
        <begin position="265"/>
        <end position="290"/>
    </location>
</feature>
<dbReference type="AlphaFoldDB" id="A0A7K0CQH6"/>
<dbReference type="Pfam" id="PF17103">
    <property type="entry name" value="Stealth_CR4"/>
    <property type="match status" value="1"/>
</dbReference>
<evidence type="ECO:0000256" key="1">
    <source>
        <dbReference type="ARBA" id="ARBA00007583"/>
    </source>
</evidence>
<dbReference type="PANTHER" id="PTHR24045">
    <property type="match status" value="1"/>
</dbReference>
<evidence type="ECO:0000256" key="2">
    <source>
        <dbReference type="ARBA" id="ARBA00022679"/>
    </source>
</evidence>
<dbReference type="InterPro" id="IPR031358">
    <property type="entry name" value="Stealth_CR1"/>
</dbReference>
<dbReference type="Pfam" id="PF11380">
    <property type="entry name" value="Stealth_CR2"/>
    <property type="match status" value="1"/>
</dbReference>
<dbReference type="InterPro" id="IPR047141">
    <property type="entry name" value="Stealth"/>
</dbReference>
<reference evidence="8 9" key="1">
    <citation type="submission" date="2019-10" db="EMBL/GenBank/DDBJ databases">
        <title>Streptomyces smaragdinus sp. nov. and Streptomyces fabii sp. nov., isolated from the gut of fungus growing-termite Macrotermes natalensis.</title>
        <authorList>
            <person name="Schwitalla J."/>
            <person name="Benndorf R."/>
            <person name="Martin K."/>
            <person name="De Beer W."/>
            <person name="Kaster A.-K."/>
            <person name="Vollmers J."/>
            <person name="Poulsen M."/>
            <person name="Beemelmanns C."/>
        </authorList>
    </citation>
    <scope>NUCLEOTIDE SEQUENCE [LARGE SCALE GENOMIC DNA]</scope>
    <source>
        <strain evidence="8 9">RB5</strain>
    </source>
</reference>
<name>A0A7K0CQH6_9ACTN</name>
<dbReference type="Proteomes" id="UP000466345">
    <property type="component" value="Unassembled WGS sequence"/>
</dbReference>
<keyword evidence="2 8" id="KW-0808">Transferase</keyword>
<keyword evidence="3" id="KW-0270">Exopolysaccharide synthesis</keyword>
<dbReference type="OrthoDB" id="9776077at2"/>
<evidence type="ECO:0000259" key="7">
    <source>
        <dbReference type="Pfam" id="PF17103"/>
    </source>
</evidence>
<keyword evidence="9" id="KW-1185">Reference proteome</keyword>
<evidence type="ECO:0000259" key="4">
    <source>
        <dbReference type="Pfam" id="PF11380"/>
    </source>
</evidence>
<feature type="domain" description="Stealth protein CR2 conserved region 2" evidence="4">
    <location>
        <begin position="302"/>
        <end position="408"/>
    </location>
</feature>
<evidence type="ECO:0000259" key="6">
    <source>
        <dbReference type="Pfam" id="PF17102"/>
    </source>
</evidence>
<dbReference type="InterPro" id="IPR021520">
    <property type="entry name" value="Stealth_CR2"/>
</dbReference>
<dbReference type="InterPro" id="IPR031356">
    <property type="entry name" value="Stealth_CR4"/>
</dbReference>
<evidence type="ECO:0000313" key="9">
    <source>
        <dbReference type="Proteomes" id="UP000466345"/>
    </source>
</evidence>